<feature type="region of interest" description="Disordered" evidence="2">
    <location>
        <begin position="182"/>
        <end position="205"/>
    </location>
</feature>
<keyword evidence="1" id="KW-0175">Coiled coil</keyword>
<proteinExistence type="predicted"/>
<evidence type="ECO:0000256" key="2">
    <source>
        <dbReference type="SAM" id="MobiDB-lite"/>
    </source>
</evidence>
<feature type="region of interest" description="Disordered" evidence="2">
    <location>
        <begin position="352"/>
        <end position="402"/>
    </location>
</feature>
<dbReference type="EMBL" id="QGNW01000117">
    <property type="protein sequence ID" value="RVW95052.1"/>
    <property type="molecule type" value="Genomic_DNA"/>
</dbReference>
<feature type="coiled-coil region" evidence="1">
    <location>
        <begin position="225"/>
        <end position="252"/>
    </location>
</feature>
<evidence type="ECO:0008006" key="5">
    <source>
        <dbReference type="Google" id="ProtNLM"/>
    </source>
</evidence>
<name>A0A438IE83_VITVI</name>
<comment type="caution">
    <text evidence="3">The sequence shown here is derived from an EMBL/GenBank/DDBJ whole genome shotgun (WGS) entry which is preliminary data.</text>
</comment>
<gene>
    <name evidence="3" type="ORF">CK203_040032</name>
</gene>
<dbReference type="AlphaFoldDB" id="A0A438IE83"/>
<feature type="compositionally biased region" description="Basic residues" evidence="2">
    <location>
        <begin position="381"/>
        <end position="396"/>
    </location>
</feature>
<accession>A0A438IE83</accession>
<evidence type="ECO:0000313" key="4">
    <source>
        <dbReference type="Proteomes" id="UP000288805"/>
    </source>
</evidence>
<dbReference type="Proteomes" id="UP000288805">
    <property type="component" value="Unassembled WGS sequence"/>
</dbReference>
<organism evidence="3 4">
    <name type="scientific">Vitis vinifera</name>
    <name type="common">Grape</name>
    <dbReference type="NCBI Taxonomy" id="29760"/>
    <lineage>
        <taxon>Eukaryota</taxon>
        <taxon>Viridiplantae</taxon>
        <taxon>Streptophyta</taxon>
        <taxon>Embryophyta</taxon>
        <taxon>Tracheophyta</taxon>
        <taxon>Spermatophyta</taxon>
        <taxon>Magnoliopsida</taxon>
        <taxon>eudicotyledons</taxon>
        <taxon>Gunneridae</taxon>
        <taxon>Pentapetalae</taxon>
        <taxon>rosids</taxon>
        <taxon>Vitales</taxon>
        <taxon>Vitaceae</taxon>
        <taxon>Viteae</taxon>
        <taxon>Vitis</taxon>
    </lineage>
</organism>
<evidence type="ECO:0000256" key="1">
    <source>
        <dbReference type="SAM" id="Coils"/>
    </source>
</evidence>
<reference evidence="3 4" key="1">
    <citation type="journal article" date="2018" name="PLoS Genet.">
        <title>Population sequencing reveals clonal diversity and ancestral inbreeding in the grapevine cultivar Chardonnay.</title>
        <authorList>
            <person name="Roach M.J."/>
            <person name="Johnson D.L."/>
            <person name="Bohlmann J."/>
            <person name="van Vuuren H.J."/>
            <person name="Jones S.J."/>
            <person name="Pretorius I.S."/>
            <person name="Schmidt S.A."/>
            <person name="Borneman A.R."/>
        </authorList>
    </citation>
    <scope>NUCLEOTIDE SEQUENCE [LARGE SCALE GENOMIC DNA]</scope>
    <source>
        <strain evidence="4">cv. Chardonnay</strain>
        <tissue evidence="3">Leaf</tissue>
    </source>
</reference>
<feature type="compositionally biased region" description="Polar residues" evidence="2">
    <location>
        <begin position="366"/>
        <end position="380"/>
    </location>
</feature>
<protein>
    <recommendedName>
        <fullName evidence="5">Retrotransposon gag domain-containing protein</fullName>
    </recommendedName>
</protein>
<feature type="compositionally biased region" description="Basic and acidic residues" evidence="2">
    <location>
        <begin position="352"/>
        <end position="364"/>
    </location>
</feature>
<sequence>MKLNNWYQSVRFDVRDFFTKFDIVKFDGFGNFDLWQRTIKDLLVQQGCPDTPSEGIRTIHPDSGSAPPFHPAAATLYPTAATLHPDAALSTRMYHIRKSAAAAITSRCLTSGTLYPDILHPAPDAGWERRAFCTVSRIRIRSREPVPKEVYPGSLFSEMHPLYSFGKEVINFVDYSLNQGAPAGHESADTPSGHESNGAVAGDGATLQMTSQPKTKGEMYILNDGMNMKAKIAAMERRLEELEMNQMQEVQAISQTPLQAMPCAICLSYEHLVKECPTIPVAREMFGDCNTYNSNWRKHPNFSWKPQPPQYQQPTQAPQQASNLEQAMMNLNKVMGDFVEAKKSIVDQVRQEIDSQDKKTDGRLNDLSQKTDNLEYTSSRNVKRVERRKLRIKKSSKSKERAWPAKFRSKTAKRSLGTRVPFRKPVHPFRSCEMAAKPPRLEILHFAADEPFRRVFRNCETTLWHTSATSQHPYAHFATAKWAVKIALLREIHPPLRKCSKLQKWAAKFPFCCQMISKLPNGCEMISKLQNGCKMASKLQKGYEKAPGIKMGCEMISQPHSYPL</sequence>
<evidence type="ECO:0000313" key="3">
    <source>
        <dbReference type="EMBL" id="RVW95052.1"/>
    </source>
</evidence>